<keyword evidence="6" id="KW-0645">Protease</keyword>
<keyword evidence="10" id="KW-0720">Serine protease</keyword>
<dbReference type="InterPro" id="IPR000859">
    <property type="entry name" value="CUB_dom"/>
</dbReference>
<accession>A6ILI6</accession>
<evidence type="ECO:0000256" key="10">
    <source>
        <dbReference type="ARBA" id="ARBA00022825"/>
    </source>
</evidence>
<dbReference type="PROSITE" id="PS01180">
    <property type="entry name" value="CUB"/>
    <property type="match status" value="2"/>
</dbReference>
<dbReference type="FunFam" id="2.60.120.290:FF:000006">
    <property type="entry name" value="Mannan-binding lectin serine protease 1"/>
    <property type="match status" value="1"/>
</dbReference>
<evidence type="ECO:0000256" key="8">
    <source>
        <dbReference type="ARBA" id="ARBA00022737"/>
    </source>
</evidence>
<feature type="domain" description="CUB" evidence="18">
    <location>
        <begin position="13"/>
        <end position="141"/>
    </location>
</feature>
<evidence type="ECO:0000256" key="5">
    <source>
        <dbReference type="ARBA" id="ARBA00022659"/>
    </source>
</evidence>
<dbReference type="InterPro" id="IPR001254">
    <property type="entry name" value="Trypsin_dom"/>
</dbReference>
<feature type="signal peptide" evidence="17">
    <location>
        <begin position="1"/>
        <end position="17"/>
    </location>
</feature>
<dbReference type="PANTHER" id="PTHR24255:SF25">
    <property type="entry name" value="COMPLEMENT C1R SUBCOMPONENT"/>
    <property type="match status" value="1"/>
</dbReference>
<keyword evidence="5" id="KW-0768">Sushi</keyword>
<dbReference type="InterPro" id="IPR000742">
    <property type="entry name" value="EGF"/>
</dbReference>
<dbReference type="SMART" id="SM00179">
    <property type="entry name" value="EGF_CA"/>
    <property type="match status" value="1"/>
</dbReference>
<feature type="chain" id="PRO_5039954887" evidence="17">
    <location>
        <begin position="18"/>
        <end position="466"/>
    </location>
</feature>
<evidence type="ECO:0000256" key="4">
    <source>
        <dbReference type="ARBA" id="ARBA00022588"/>
    </source>
</evidence>
<dbReference type="CDD" id="cd00041">
    <property type="entry name" value="CUB"/>
    <property type="match status" value="2"/>
</dbReference>
<dbReference type="Pfam" id="PF14670">
    <property type="entry name" value="FXa_inhibition"/>
    <property type="match status" value="1"/>
</dbReference>
<evidence type="ECO:0000256" key="17">
    <source>
        <dbReference type="SAM" id="SignalP"/>
    </source>
</evidence>
<dbReference type="Pfam" id="PF00089">
    <property type="entry name" value="Trypsin"/>
    <property type="match status" value="1"/>
</dbReference>
<evidence type="ECO:0000256" key="2">
    <source>
        <dbReference type="ARBA" id="ARBA00004613"/>
    </source>
</evidence>
<dbReference type="PROSITE" id="PS01187">
    <property type="entry name" value="EGF_CA"/>
    <property type="match status" value="1"/>
</dbReference>
<comment type="subcellular location">
    <subcellularLocation>
        <location evidence="1">Cell surface</location>
    </subcellularLocation>
    <subcellularLocation>
        <location evidence="2">Secreted</location>
    </subcellularLocation>
</comment>
<evidence type="ECO:0000256" key="15">
    <source>
        <dbReference type="ARBA" id="ARBA00023278"/>
    </source>
</evidence>
<dbReference type="SMART" id="SM00020">
    <property type="entry name" value="Tryp_SPc"/>
    <property type="match status" value="1"/>
</dbReference>
<feature type="domain" description="CUB" evidence="18">
    <location>
        <begin position="193"/>
        <end position="305"/>
    </location>
</feature>
<evidence type="ECO:0000259" key="19">
    <source>
        <dbReference type="PROSITE" id="PS50240"/>
    </source>
</evidence>
<dbReference type="InterPro" id="IPR035914">
    <property type="entry name" value="Sperma_CUB_dom_sf"/>
</dbReference>
<dbReference type="GO" id="GO:0006958">
    <property type="term" value="P:complement activation, classical pathway"/>
    <property type="evidence" value="ECO:0007669"/>
    <property type="project" value="UniProtKB-KW"/>
</dbReference>
<dbReference type="GO" id="GO:0009986">
    <property type="term" value="C:cell surface"/>
    <property type="evidence" value="ECO:0007669"/>
    <property type="project" value="UniProtKB-SubCell"/>
</dbReference>
<dbReference type="SMART" id="SM00181">
    <property type="entry name" value="EGF"/>
    <property type="match status" value="1"/>
</dbReference>
<dbReference type="CDD" id="cd00054">
    <property type="entry name" value="EGF_CA"/>
    <property type="match status" value="1"/>
</dbReference>
<evidence type="ECO:0000256" key="13">
    <source>
        <dbReference type="ARBA" id="ARBA00023157"/>
    </source>
</evidence>
<dbReference type="PROSITE" id="PS01186">
    <property type="entry name" value="EGF_2"/>
    <property type="match status" value="1"/>
</dbReference>
<dbReference type="Proteomes" id="UP000234681">
    <property type="component" value="Chromosome 4"/>
</dbReference>
<keyword evidence="4" id="KW-0399">Innate immunity</keyword>
<dbReference type="PANTHER" id="PTHR24255">
    <property type="entry name" value="COMPLEMENT COMPONENT 1, S SUBCOMPONENT-RELATED"/>
    <property type="match status" value="1"/>
</dbReference>
<keyword evidence="15" id="KW-0379">Hydroxylation</keyword>
<evidence type="ECO:0000313" key="20">
    <source>
        <dbReference type="EMBL" id="EDM01955.1"/>
    </source>
</evidence>
<dbReference type="InterPro" id="IPR033116">
    <property type="entry name" value="TRYPSIN_SER"/>
</dbReference>
<evidence type="ECO:0000256" key="3">
    <source>
        <dbReference type="ARBA" id="ARBA00022525"/>
    </source>
</evidence>
<gene>
    <name evidence="20" type="ORF">rCG_29884</name>
</gene>
<keyword evidence="14" id="KW-0325">Glycoprotein</keyword>
<evidence type="ECO:0000256" key="6">
    <source>
        <dbReference type="ARBA" id="ARBA00022670"/>
    </source>
</evidence>
<dbReference type="SUPFAM" id="SSF50494">
    <property type="entry name" value="Trypsin-like serine proteases"/>
    <property type="match status" value="1"/>
</dbReference>
<evidence type="ECO:0000256" key="11">
    <source>
        <dbReference type="ARBA" id="ARBA00022859"/>
    </source>
</evidence>
<dbReference type="CDD" id="cd00190">
    <property type="entry name" value="Tryp_SPc"/>
    <property type="match status" value="1"/>
</dbReference>
<dbReference type="Pfam" id="PF00431">
    <property type="entry name" value="CUB"/>
    <property type="match status" value="2"/>
</dbReference>
<keyword evidence="7 17" id="KW-0732">Signal</keyword>
<protein>
    <submittedName>
        <fullName evidence="20">RCG29884</fullName>
    </submittedName>
</protein>
<dbReference type="InterPro" id="IPR001881">
    <property type="entry name" value="EGF-like_Ca-bd_dom"/>
</dbReference>
<organism evidence="20 21">
    <name type="scientific">Rattus norvegicus</name>
    <name type="common">Rat</name>
    <dbReference type="NCBI Taxonomy" id="10116"/>
    <lineage>
        <taxon>Eukaryota</taxon>
        <taxon>Metazoa</taxon>
        <taxon>Chordata</taxon>
        <taxon>Craniata</taxon>
        <taxon>Vertebrata</taxon>
        <taxon>Euteleostomi</taxon>
        <taxon>Mammalia</taxon>
        <taxon>Eutheria</taxon>
        <taxon>Euarchontoglires</taxon>
        <taxon>Glires</taxon>
        <taxon>Rodentia</taxon>
        <taxon>Myomorpha</taxon>
        <taxon>Muroidea</taxon>
        <taxon>Muridae</taxon>
        <taxon>Murinae</taxon>
        <taxon>Rattus</taxon>
    </lineage>
</organism>
<sequence>MRLIPLLLVTLFCGVEGSIYLPQKLYGEVTSPLYPKPYPSDLETTTVITVPTGYRVKLVFWQFDVEPSEGCFYDYVKISADKKTLGRFCGQQDSPQGNPPGRKEFMSQGNKMLLTFHTDFSNEENGTIMFYKGFLAYYQAVDLDECTSQPNSVEEGLQPRCQHLCHNYVGGYFCSCRPGYELQKDRQSCQAECSSGLYTEPSGYISSLEYPKPYPPDLRCNYSIRVERGLTVHLKFLDPFEIDDHQQVHCPYDQLQIYANGKNLGEFCGTQRPPDLDTSSNAVDLLFFTDESGDSRGWKLRYTTENYRQDEPNNFEGDIALLELENSVTLGPNLLPICLPDNETFYDKDLMGYVSGFGITEDKIAFNLRFVRLPIADREACQRWLRTKNSNDVFSQNMFCSGDPTLKHDACQGDSGGVFAVRDRSRDIWVATGIVSWGIGCGEGYGFYTKLLNYVDWIKKEIGDEN</sequence>
<feature type="domain" description="Peptidase S1" evidence="19">
    <location>
        <begin position="168"/>
        <end position="463"/>
    </location>
</feature>
<dbReference type="Gene3D" id="2.40.10.10">
    <property type="entry name" value="Trypsin-like serine proteases"/>
    <property type="match status" value="2"/>
</dbReference>
<dbReference type="InterPro" id="IPR009003">
    <property type="entry name" value="Peptidase_S1_PA"/>
</dbReference>
<reference evidence="20 21" key="1">
    <citation type="submission" date="2005-09" db="EMBL/GenBank/DDBJ databases">
        <authorList>
            <person name="Mural R.J."/>
            <person name="Li P.W."/>
            <person name="Adams M.D."/>
            <person name="Amanatides P.G."/>
            <person name="Baden-Tillson H."/>
            <person name="Barnstead M."/>
            <person name="Chin S.H."/>
            <person name="Dew I."/>
            <person name="Evans C.A."/>
            <person name="Ferriera S."/>
            <person name="Flanigan M."/>
            <person name="Fosler C."/>
            <person name="Glodek A."/>
            <person name="Gu Z."/>
            <person name="Holt R.A."/>
            <person name="Jennings D."/>
            <person name="Kraft C.L."/>
            <person name="Lu F."/>
            <person name="Nguyen T."/>
            <person name="Nusskern D.R."/>
            <person name="Pfannkoch C.M."/>
            <person name="Sitter C."/>
            <person name="Sutton G.G."/>
            <person name="Venter J.C."/>
            <person name="Wang Z."/>
            <person name="Woodage T."/>
            <person name="Zheng X.H."/>
            <person name="Zhong F."/>
        </authorList>
    </citation>
    <scope>NUCLEOTIDE SEQUENCE [LARGE SCALE GENOMIC DNA]</scope>
    <source>
        <strain>BN</strain>
        <strain evidence="21">Sprague-Dawley</strain>
    </source>
</reference>
<evidence type="ECO:0000256" key="14">
    <source>
        <dbReference type="ARBA" id="ARBA00023180"/>
    </source>
</evidence>
<dbReference type="PROSITE" id="PS50240">
    <property type="entry name" value="TRYPSIN_DOM"/>
    <property type="match status" value="1"/>
</dbReference>
<comment type="caution">
    <text evidence="16">Lacks conserved residue(s) required for the propagation of feature annotation.</text>
</comment>
<dbReference type="SUPFAM" id="SSF57196">
    <property type="entry name" value="EGF/Laminin"/>
    <property type="match status" value="1"/>
</dbReference>
<name>A6ILI6_RAT</name>
<dbReference type="SMART" id="SM00042">
    <property type="entry name" value="CUB"/>
    <property type="match status" value="2"/>
</dbReference>
<dbReference type="SUPFAM" id="SSF49854">
    <property type="entry name" value="Spermadhesin, CUB domain"/>
    <property type="match status" value="2"/>
</dbReference>
<evidence type="ECO:0000256" key="9">
    <source>
        <dbReference type="ARBA" id="ARBA00022801"/>
    </source>
</evidence>
<keyword evidence="13 16" id="KW-1015">Disulfide bond</keyword>
<dbReference type="PROSITE" id="PS00135">
    <property type="entry name" value="TRYPSIN_SER"/>
    <property type="match status" value="1"/>
</dbReference>
<dbReference type="FunFam" id="2.40.10.10:FF:000035">
    <property type="entry name" value="Complement C1r subcomponent"/>
    <property type="match status" value="1"/>
</dbReference>
<keyword evidence="12" id="KW-0180">Complement pathway</keyword>
<keyword evidence="11" id="KW-0391">Immunity</keyword>
<dbReference type="GO" id="GO:0006508">
    <property type="term" value="P:proteolysis"/>
    <property type="evidence" value="ECO:0007669"/>
    <property type="project" value="UniProtKB-KW"/>
</dbReference>
<dbReference type="GO" id="GO:0005509">
    <property type="term" value="F:calcium ion binding"/>
    <property type="evidence" value="ECO:0007669"/>
    <property type="project" value="InterPro"/>
</dbReference>
<dbReference type="GO" id="GO:0004252">
    <property type="term" value="F:serine-type endopeptidase activity"/>
    <property type="evidence" value="ECO:0007669"/>
    <property type="project" value="InterPro"/>
</dbReference>
<dbReference type="InterPro" id="IPR018097">
    <property type="entry name" value="EGF_Ca-bd_CS"/>
</dbReference>
<keyword evidence="9" id="KW-0378">Hydrolase</keyword>
<proteinExistence type="predicted"/>
<dbReference type="Gene3D" id="2.60.120.290">
    <property type="entry name" value="Spermadhesin, CUB domain"/>
    <property type="match status" value="2"/>
</dbReference>
<dbReference type="GO" id="GO:0045087">
    <property type="term" value="P:innate immune response"/>
    <property type="evidence" value="ECO:0007669"/>
    <property type="project" value="UniProtKB-KW"/>
</dbReference>
<evidence type="ECO:0000256" key="7">
    <source>
        <dbReference type="ARBA" id="ARBA00022729"/>
    </source>
</evidence>
<dbReference type="EMBL" id="CH473964">
    <property type="protein sequence ID" value="EDM01955.1"/>
    <property type="molecule type" value="Genomic_DNA"/>
</dbReference>
<evidence type="ECO:0000313" key="21">
    <source>
        <dbReference type="Proteomes" id="UP000234681"/>
    </source>
</evidence>
<dbReference type="Gene3D" id="2.10.25.10">
    <property type="entry name" value="Laminin"/>
    <property type="match status" value="1"/>
</dbReference>
<dbReference type="AlphaFoldDB" id="A6ILI6"/>
<keyword evidence="8" id="KW-0677">Repeat</keyword>
<feature type="disulfide bond" evidence="16">
    <location>
        <begin position="193"/>
        <end position="220"/>
    </location>
</feature>
<dbReference type="FunFam" id="2.60.120.290:FF:000028">
    <property type="entry name" value="Complement C1r subcomponent"/>
    <property type="match status" value="1"/>
</dbReference>
<evidence type="ECO:0000256" key="1">
    <source>
        <dbReference type="ARBA" id="ARBA00004241"/>
    </source>
</evidence>
<dbReference type="InterPro" id="IPR043504">
    <property type="entry name" value="Peptidase_S1_PA_chymotrypsin"/>
</dbReference>
<evidence type="ECO:0000259" key="18">
    <source>
        <dbReference type="PROSITE" id="PS01180"/>
    </source>
</evidence>
<keyword evidence="3" id="KW-0964">Secreted</keyword>
<dbReference type="FunFam" id="2.10.25.10:FF:000419">
    <property type="entry name" value="Complement C1r subcomponent"/>
    <property type="match status" value="1"/>
</dbReference>
<evidence type="ECO:0000256" key="12">
    <source>
        <dbReference type="ARBA" id="ARBA00022875"/>
    </source>
</evidence>
<evidence type="ECO:0000256" key="16">
    <source>
        <dbReference type="PROSITE-ProRule" id="PRU00059"/>
    </source>
</evidence>
<dbReference type="GO" id="GO:0005576">
    <property type="term" value="C:extracellular region"/>
    <property type="evidence" value="ECO:0007669"/>
    <property type="project" value="UniProtKB-SubCell"/>
</dbReference>